<dbReference type="RefSeq" id="YP_009799596.1">
    <property type="nucleotide sequence ID" value="NC_047945.1"/>
</dbReference>
<keyword evidence="2" id="KW-1185">Reference proteome</keyword>
<dbReference type="KEGG" id="vg:54990085"/>
<dbReference type="EMBL" id="MH078572">
    <property type="protein sequence ID" value="AVP40337.1"/>
    <property type="molecule type" value="Genomic_DNA"/>
</dbReference>
<accession>A0A2P1MXN0</accession>
<dbReference type="GeneID" id="54990085"/>
<protein>
    <submittedName>
        <fullName evidence="1">Uncharacterized protein</fullName>
    </submittedName>
</protein>
<evidence type="ECO:0000313" key="2">
    <source>
        <dbReference type="Proteomes" id="UP000241797"/>
    </source>
</evidence>
<name>A0A2P1MXN0_9CAUD</name>
<reference evidence="1 2" key="1">
    <citation type="submission" date="2018-03" db="EMBL/GenBank/DDBJ databases">
        <title>Isolation, the biological characteristics and genomics of two new strains of lysate Staphylococcus aureus phage.</title>
        <authorList>
            <person name="Jin X."/>
            <person name="Zhang C."/>
        </authorList>
    </citation>
    <scope>NUCLEOTIDE SEQUENCE [LARGE SCALE GENOMIC DNA]</scope>
</reference>
<evidence type="ECO:0000313" key="1">
    <source>
        <dbReference type="EMBL" id="AVP40337.1"/>
    </source>
</evidence>
<proteinExistence type="predicted"/>
<sequence>MDKTEMKSTIKEMKIQSFLNKLKKKEFEVLGVKVISDNMIEGIVSDSYIYDVSDTSNIEFTSILKVHASDVERLKDFMYIAEQTGFVDVNMNELYGQLNVGQGFLTAQILKDMKTSENFRVSMRHQFVNPTVEYQDFKIGKDNKYRLYRIYESGIVTDFNDEDVEYTHGVEILTTVPEYDGETLLGKLSLEESLTPASAKNLLMLISGNTILNKEIGGAYYSGEELRVNLFNINYKGMGIIVNQEDQRVSVLSSNSFINLDLSKLKSAEVIAKADNTRFELNFNFGKEKELTIYI</sequence>
<organism evidence="1 2">
    <name type="scientific">Staphylococcus phage phiSA_BS1</name>
    <dbReference type="NCBI Taxonomy" id="2126734"/>
    <lineage>
        <taxon>Viruses</taxon>
        <taxon>Duplodnaviria</taxon>
        <taxon>Heunggongvirae</taxon>
        <taxon>Uroviricota</taxon>
        <taxon>Caudoviricetes</taxon>
        <taxon>Herelleviridae</taxon>
        <taxon>Twortvirinae</taxon>
        <taxon>Baoshanvirus</taxon>
        <taxon>Baoshanvirus BS1</taxon>
    </lineage>
</organism>
<dbReference type="Proteomes" id="UP000241797">
    <property type="component" value="Segment"/>
</dbReference>